<dbReference type="AlphaFoldDB" id="A0A5C7FN78"/>
<evidence type="ECO:0000313" key="1">
    <source>
        <dbReference type="EMBL" id="WWD78742.1"/>
    </source>
</evidence>
<sequence>MDNMLVKITGLVKYPIMIDPGVWIFDERREDMEKIFESSELKQSERDYAALGKAFDEQRKGAKPPQTNENKVTVSKKDLTEKSFGISLAPFMKNAEPTEEAESVRLYRSGGKEDIVLPLRQVEEGIVAFSNSGNPLKESGPLHFYYRDGSNRENPITHVQSFSIE</sequence>
<dbReference type="GO" id="GO:0016853">
    <property type="term" value="F:isomerase activity"/>
    <property type="evidence" value="ECO:0007669"/>
    <property type="project" value="UniProtKB-KW"/>
</dbReference>
<dbReference type="RefSeq" id="WP_147802436.1">
    <property type="nucleotide sequence ID" value="NZ_CP144914.1"/>
</dbReference>
<evidence type="ECO:0000313" key="2">
    <source>
        <dbReference type="Proteomes" id="UP000321816"/>
    </source>
</evidence>
<dbReference type="EMBL" id="CP144914">
    <property type="protein sequence ID" value="WWD78742.1"/>
    <property type="molecule type" value="Genomic_DNA"/>
</dbReference>
<protein>
    <submittedName>
        <fullName evidence="1">Peptidyl-prolyl cis-trans isomerase</fullName>
    </submittedName>
</protein>
<dbReference type="Proteomes" id="UP000321816">
    <property type="component" value="Chromosome"/>
</dbReference>
<dbReference type="OrthoDB" id="2404998at2"/>
<dbReference type="KEGG" id="ahal:FTX54_009905"/>
<proteinExistence type="predicted"/>
<name>A0A5C7FN78_9BACI</name>
<reference evidence="1 2" key="1">
    <citation type="submission" date="2024-01" db="EMBL/GenBank/DDBJ databases">
        <title>Complete Genome Sequence of Alkalicoccus halolimnae BZ-SZ-XJ29T, a Moderately Halophilic Bacterium Isolated from a Salt Lake.</title>
        <authorList>
            <person name="Zhao B."/>
        </authorList>
    </citation>
    <scope>NUCLEOTIDE SEQUENCE [LARGE SCALE GENOMIC DNA]</scope>
    <source>
        <strain evidence="1 2">BZ-SZ-XJ29</strain>
    </source>
</reference>
<accession>A0A5C7FN78</accession>
<keyword evidence="2" id="KW-1185">Reference proteome</keyword>
<gene>
    <name evidence="1" type="ORF">FTX54_009905</name>
</gene>
<keyword evidence="1" id="KW-0413">Isomerase</keyword>
<organism evidence="1 2">
    <name type="scientific">Alkalicoccus halolimnae</name>
    <dbReference type="NCBI Taxonomy" id="1667239"/>
    <lineage>
        <taxon>Bacteria</taxon>
        <taxon>Bacillati</taxon>
        <taxon>Bacillota</taxon>
        <taxon>Bacilli</taxon>
        <taxon>Bacillales</taxon>
        <taxon>Bacillaceae</taxon>
        <taxon>Alkalicoccus</taxon>
    </lineage>
</organism>